<evidence type="ECO:0000256" key="9">
    <source>
        <dbReference type="ARBA" id="ARBA00023134"/>
    </source>
</evidence>
<feature type="binding site" evidence="10">
    <location>
        <position position="254"/>
    </location>
    <ligand>
        <name>Zn(2+)</name>
        <dbReference type="ChEBI" id="CHEBI:29105"/>
    </ligand>
</feature>
<dbReference type="Gene3D" id="2.40.50.140">
    <property type="entry name" value="Nucleic acid-binding proteins"/>
    <property type="match status" value="1"/>
</dbReference>
<keyword evidence="3 10" id="KW-0479">Metal-binding</keyword>
<evidence type="ECO:0000256" key="10">
    <source>
        <dbReference type="HAMAP-Rule" id="MF_01820"/>
    </source>
</evidence>
<dbReference type="Gene3D" id="1.10.40.50">
    <property type="entry name" value="Probable gtpase engc, domain 3"/>
    <property type="match status" value="1"/>
</dbReference>
<dbReference type="AlphaFoldDB" id="A0A927YQF1"/>
<dbReference type="GO" id="GO:0019843">
    <property type="term" value="F:rRNA binding"/>
    <property type="evidence" value="ECO:0007669"/>
    <property type="project" value="UniProtKB-KW"/>
</dbReference>
<dbReference type="CDD" id="cd04466">
    <property type="entry name" value="S1_YloQ_GTPase"/>
    <property type="match status" value="1"/>
</dbReference>
<comment type="cofactor">
    <cofactor evidence="10">
        <name>Zn(2+)</name>
        <dbReference type="ChEBI" id="CHEBI:29105"/>
    </cofactor>
    <text evidence="10">Binds 1 zinc ion per subunit.</text>
</comment>
<dbReference type="PROSITE" id="PS50936">
    <property type="entry name" value="ENGC_GTPASE"/>
    <property type="match status" value="1"/>
</dbReference>
<comment type="subcellular location">
    <subcellularLocation>
        <location evidence="10">Cytoplasm</location>
    </subcellularLocation>
</comment>
<dbReference type="GO" id="GO:0005737">
    <property type="term" value="C:cytoplasm"/>
    <property type="evidence" value="ECO:0007669"/>
    <property type="project" value="UniProtKB-SubCell"/>
</dbReference>
<dbReference type="SUPFAM" id="SSF50249">
    <property type="entry name" value="Nucleic acid-binding proteins"/>
    <property type="match status" value="1"/>
</dbReference>
<dbReference type="InterPro" id="IPR004881">
    <property type="entry name" value="Ribosome_biogen_GTPase_RsgA"/>
</dbReference>
<evidence type="ECO:0000259" key="11">
    <source>
        <dbReference type="PROSITE" id="PS50936"/>
    </source>
</evidence>
<name>A0A927YQF1_9FIRM</name>
<dbReference type="Pfam" id="PF16745">
    <property type="entry name" value="RsgA_N"/>
    <property type="match status" value="1"/>
</dbReference>
<dbReference type="InterPro" id="IPR030378">
    <property type="entry name" value="G_CP_dom"/>
</dbReference>
<feature type="domain" description="EngC GTPase" evidence="11">
    <location>
        <begin position="74"/>
        <end position="221"/>
    </location>
</feature>
<dbReference type="InterPro" id="IPR012340">
    <property type="entry name" value="NA-bd_OB-fold"/>
</dbReference>
<dbReference type="GO" id="GO:0042274">
    <property type="term" value="P:ribosomal small subunit biogenesis"/>
    <property type="evidence" value="ECO:0007669"/>
    <property type="project" value="UniProtKB-UniRule"/>
</dbReference>
<evidence type="ECO:0000313" key="13">
    <source>
        <dbReference type="EMBL" id="MBE5919381.1"/>
    </source>
</evidence>
<keyword evidence="1 10" id="KW-0963">Cytoplasm</keyword>
<comment type="similarity">
    <text evidence="10">Belongs to the TRAFAC class YlqF/YawG GTPase family. RsgA subfamily.</text>
</comment>
<evidence type="ECO:0000256" key="4">
    <source>
        <dbReference type="ARBA" id="ARBA00022730"/>
    </source>
</evidence>
<feature type="binding site" evidence="10">
    <location>
        <begin position="165"/>
        <end position="173"/>
    </location>
    <ligand>
        <name>GTP</name>
        <dbReference type="ChEBI" id="CHEBI:37565"/>
    </ligand>
</feature>
<dbReference type="GO" id="GO:0046872">
    <property type="term" value="F:metal ion binding"/>
    <property type="evidence" value="ECO:0007669"/>
    <property type="project" value="UniProtKB-KW"/>
</dbReference>
<dbReference type="CDD" id="cd01854">
    <property type="entry name" value="YjeQ_EngC"/>
    <property type="match status" value="1"/>
</dbReference>
<evidence type="ECO:0000256" key="6">
    <source>
        <dbReference type="ARBA" id="ARBA00022801"/>
    </source>
</evidence>
<dbReference type="SUPFAM" id="SSF52540">
    <property type="entry name" value="P-loop containing nucleoside triphosphate hydrolases"/>
    <property type="match status" value="1"/>
</dbReference>
<keyword evidence="6 10" id="KW-0378">Hydrolase</keyword>
<sequence length="295" mass="33023">MTGKIIKGIAGFYYVHVIDSGIYECKAKGAFRKDKIKPLVGDDVIIDVISEEEKTGNVVKLLPRRTELIRPAVANVDQALLIFATKNPEPNLNLLDRFLCMMEEQELPIVICFNKEDIADEGFEQKMRDTYERAGYKVIFSSTKEDKGINEIKQILQGKTSTVAGPSGVGKSSIVNMLTEGQSMETGEVSEKIGRGKHTTRHSELLYLGEDTFIMDTPGFSSLFVPKLEPVDLYTLFPEFIGPAANCKFTGCAHDKEPKCGVKLAVENGEIAKSRYENYLQIYGEMVNERNNKYR</sequence>
<keyword evidence="4 10" id="KW-0699">rRNA-binding</keyword>
<evidence type="ECO:0000256" key="2">
    <source>
        <dbReference type="ARBA" id="ARBA00022517"/>
    </source>
</evidence>
<dbReference type="Pfam" id="PF03193">
    <property type="entry name" value="RsgA_GTPase"/>
    <property type="match status" value="1"/>
</dbReference>
<dbReference type="EC" id="3.6.1.-" evidence="10"/>
<dbReference type="PANTHER" id="PTHR32120">
    <property type="entry name" value="SMALL RIBOSOMAL SUBUNIT BIOGENESIS GTPASE RSGA"/>
    <property type="match status" value="1"/>
</dbReference>
<protein>
    <recommendedName>
        <fullName evidence="10">Small ribosomal subunit biogenesis GTPase RsgA</fullName>
        <ecNumber evidence="10">3.6.1.-</ecNumber>
    </recommendedName>
</protein>
<dbReference type="Proteomes" id="UP000766246">
    <property type="component" value="Unassembled WGS sequence"/>
</dbReference>
<evidence type="ECO:0000256" key="3">
    <source>
        <dbReference type="ARBA" id="ARBA00022723"/>
    </source>
</evidence>
<dbReference type="HAMAP" id="MF_01820">
    <property type="entry name" value="GTPase_RsgA"/>
    <property type="match status" value="1"/>
</dbReference>
<keyword evidence="9 10" id="KW-0342">GTP-binding</keyword>
<dbReference type="GO" id="GO:0003924">
    <property type="term" value="F:GTPase activity"/>
    <property type="evidence" value="ECO:0007669"/>
    <property type="project" value="UniProtKB-UniRule"/>
</dbReference>
<evidence type="ECO:0000256" key="5">
    <source>
        <dbReference type="ARBA" id="ARBA00022741"/>
    </source>
</evidence>
<evidence type="ECO:0000256" key="7">
    <source>
        <dbReference type="ARBA" id="ARBA00022833"/>
    </source>
</evidence>
<dbReference type="GO" id="GO:0005525">
    <property type="term" value="F:GTP binding"/>
    <property type="evidence" value="ECO:0007669"/>
    <property type="project" value="UniProtKB-UniRule"/>
</dbReference>
<evidence type="ECO:0000256" key="1">
    <source>
        <dbReference type="ARBA" id="ARBA00022490"/>
    </source>
</evidence>
<dbReference type="InterPro" id="IPR010914">
    <property type="entry name" value="RsgA_GTPase_dom"/>
</dbReference>
<feature type="binding site" evidence="10">
    <location>
        <position position="247"/>
    </location>
    <ligand>
        <name>Zn(2+)</name>
        <dbReference type="ChEBI" id="CHEBI:29105"/>
    </ligand>
</feature>
<dbReference type="EMBL" id="SVER01000012">
    <property type="protein sequence ID" value="MBE5919381.1"/>
    <property type="molecule type" value="Genomic_DNA"/>
</dbReference>
<reference evidence="13" key="1">
    <citation type="submission" date="2019-04" db="EMBL/GenBank/DDBJ databases">
        <title>Evolution of Biomass-Degrading Anaerobic Consortia Revealed by Metagenomics.</title>
        <authorList>
            <person name="Peng X."/>
        </authorList>
    </citation>
    <scope>NUCLEOTIDE SEQUENCE</scope>
    <source>
        <strain evidence="13">SIG311</strain>
    </source>
</reference>
<evidence type="ECO:0000259" key="12">
    <source>
        <dbReference type="PROSITE" id="PS51721"/>
    </source>
</evidence>
<keyword evidence="2 10" id="KW-0690">Ribosome biogenesis</keyword>
<dbReference type="PROSITE" id="PS51721">
    <property type="entry name" value="G_CP"/>
    <property type="match status" value="1"/>
</dbReference>
<comment type="subunit">
    <text evidence="10">Monomer. Associates with 30S ribosomal subunit, binds 16S rRNA.</text>
</comment>
<comment type="function">
    <text evidence="10">One of several proteins that assist in the late maturation steps of the functional core of the 30S ribosomal subunit. Helps release RbfA from mature subunits. May play a role in the assembly of ribosomal proteins into the subunit. Circularly permuted GTPase that catalyzes slow GTP hydrolysis, GTPase activity is stimulated by the 30S ribosomal subunit.</text>
</comment>
<accession>A0A927YQF1</accession>
<proteinExistence type="inferred from homology"/>
<feature type="domain" description="CP-type G" evidence="12">
    <location>
        <begin position="65"/>
        <end position="223"/>
    </location>
</feature>
<evidence type="ECO:0000256" key="8">
    <source>
        <dbReference type="ARBA" id="ARBA00022884"/>
    </source>
</evidence>
<dbReference type="Gene3D" id="3.40.50.300">
    <property type="entry name" value="P-loop containing nucleotide triphosphate hydrolases"/>
    <property type="match status" value="1"/>
</dbReference>
<gene>
    <name evidence="10 13" type="primary">rsgA</name>
    <name evidence="13" type="ORF">E7272_05985</name>
</gene>
<feature type="binding site" evidence="10">
    <location>
        <begin position="114"/>
        <end position="117"/>
    </location>
    <ligand>
        <name>GTP</name>
        <dbReference type="ChEBI" id="CHEBI:37565"/>
    </ligand>
</feature>
<keyword evidence="8 10" id="KW-0694">RNA-binding</keyword>
<dbReference type="PANTHER" id="PTHR32120:SF11">
    <property type="entry name" value="SMALL RIBOSOMAL SUBUNIT BIOGENESIS GTPASE RSGA 1, MITOCHONDRIAL-RELATED"/>
    <property type="match status" value="1"/>
</dbReference>
<feature type="binding site" evidence="10">
    <location>
        <position position="252"/>
    </location>
    <ligand>
        <name>Zn(2+)</name>
        <dbReference type="ChEBI" id="CHEBI:29105"/>
    </ligand>
</feature>
<feature type="binding site" evidence="10">
    <location>
        <position position="260"/>
    </location>
    <ligand>
        <name>Zn(2+)</name>
        <dbReference type="ChEBI" id="CHEBI:29105"/>
    </ligand>
</feature>
<dbReference type="InterPro" id="IPR031944">
    <property type="entry name" value="RsgA_N"/>
</dbReference>
<dbReference type="InterPro" id="IPR027417">
    <property type="entry name" value="P-loop_NTPase"/>
</dbReference>
<keyword evidence="7 10" id="KW-0862">Zinc</keyword>
<organism evidence="13 14">
    <name type="scientific">Pseudobutyrivibrio ruminis</name>
    <dbReference type="NCBI Taxonomy" id="46206"/>
    <lineage>
        <taxon>Bacteria</taxon>
        <taxon>Bacillati</taxon>
        <taxon>Bacillota</taxon>
        <taxon>Clostridia</taxon>
        <taxon>Lachnospirales</taxon>
        <taxon>Lachnospiraceae</taxon>
        <taxon>Pseudobutyrivibrio</taxon>
    </lineage>
</organism>
<comment type="caution">
    <text evidence="13">The sequence shown here is derived from an EMBL/GenBank/DDBJ whole genome shotgun (WGS) entry which is preliminary data.</text>
</comment>
<evidence type="ECO:0000313" key="14">
    <source>
        <dbReference type="Proteomes" id="UP000766246"/>
    </source>
</evidence>
<dbReference type="NCBIfam" id="TIGR00157">
    <property type="entry name" value="ribosome small subunit-dependent GTPase A"/>
    <property type="match status" value="1"/>
</dbReference>
<keyword evidence="5 10" id="KW-0547">Nucleotide-binding</keyword>